<evidence type="ECO:0000256" key="2">
    <source>
        <dbReference type="ARBA" id="ARBA00022574"/>
    </source>
</evidence>
<dbReference type="InterPro" id="IPR046851">
    <property type="entry name" value="NBCH_WD40"/>
</dbReference>
<feature type="compositionally biased region" description="Low complexity" evidence="6">
    <location>
        <begin position="1576"/>
        <end position="1592"/>
    </location>
</feature>
<feature type="compositionally biased region" description="Polar residues" evidence="6">
    <location>
        <begin position="1712"/>
        <end position="1730"/>
    </location>
</feature>
<dbReference type="InterPro" id="IPR036372">
    <property type="entry name" value="BEACH_dom_sf"/>
</dbReference>
<evidence type="ECO:0000256" key="6">
    <source>
        <dbReference type="SAM" id="MobiDB-lite"/>
    </source>
</evidence>
<dbReference type="SMART" id="SM01026">
    <property type="entry name" value="Beach"/>
    <property type="match status" value="1"/>
</dbReference>
<dbReference type="InterPro" id="IPR023362">
    <property type="entry name" value="PH-BEACH_dom"/>
</dbReference>
<feature type="domain" description="BEACH-type PH" evidence="8">
    <location>
        <begin position="2602"/>
        <end position="2710"/>
    </location>
</feature>
<dbReference type="CDD" id="cd01201">
    <property type="entry name" value="PH_BEACH"/>
    <property type="match status" value="1"/>
</dbReference>
<feature type="region of interest" description="Disordered" evidence="6">
    <location>
        <begin position="530"/>
        <end position="565"/>
    </location>
</feature>
<feature type="compositionally biased region" description="Low complexity" evidence="6">
    <location>
        <begin position="1817"/>
        <end position="1828"/>
    </location>
</feature>
<feature type="compositionally biased region" description="Basic and acidic residues" evidence="6">
    <location>
        <begin position="1599"/>
        <end position="1674"/>
    </location>
</feature>
<dbReference type="Pfam" id="PF06469">
    <property type="entry name" value="DUF1088"/>
    <property type="match status" value="1"/>
</dbReference>
<keyword evidence="9" id="KW-1185">Reference proteome</keyword>
<dbReference type="SUPFAM" id="SSF48371">
    <property type="entry name" value="ARM repeat"/>
    <property type="match status" value="1"/>
</dbReference>
<dbReference type="GO" id="GO:0016020">
    <property type="term" value="C:membrane"/>
    <property type="evidence" value="ECO:0007669"/>
    <property type="project" value="UniProtKB-SubCell"/>
</dbReference>
<comment type="subcellular location">
    <subcellularLocation>
        <location evidence="1">Membrane</location>
    </subcellularLocation>
</comment>
<dbReference type="InterPro" id="IPR016024">
    <property type="entry name" value="ARM-type_fold"/>
</dbReference>
<feature type="region of interest" description="Disordered" evidence="6">
    <location>
        <begin position="1537"/>
        <end position="1687"/>
    </location>
</feature>
<dbReference type="InterPro" id="IPR046852">
    <property type="entry name" value="Neurobeachin_a-sol"/>
</dbReference>
<dbReference type="SUPFAM" id="SSF81837">
    <property type="entry name" value="BEACH domain"/>
    <property type="match status" value="1"/>
</dbReference>
<evidence type="ECO:0000256" key="5">
    <source>
        <dbReference type="PROSITE-ProRule" id="PRU00221"/>
    </source>
</evidence>
<feature type="compositionally biased region" description="Low complexity" evidence="6">
    <location>
        <begin position="1789"/>
        <end position="1804"/>
    </location>
</feature>
<dbReference type="SMART" id="SM00320">
    <property type="entry name" value="WD40"/>
    <property type="match status" value="4"/>
</dbReference>
<dbReference type="FunFam" id="1.10.1540.10:FF:000001">
    <property type="entry name" value="neurobeachin isoform X1"/>
    <property type="match status" value="1"/>
</dbReference>
<sequence>MADIMRPPYSEIKRPDEIVRMTTADNLKFAVLIGLIEVGQVTNREVVNTVLHLLVGGEFDMELNFVIQDAQNIKHMLELLDHCPPNLQAEIWSVFIAILRKSVRNLQACTDVGLIEHVLVRLQRSETVVADLLIEMLGVLASYSITVKELKLLFGTMKATNGKWPRHSAKLLNVLRQMPHRNGPDVFFSFPGRKGSAMVLPPLAKWPYENGFTFTTWFRLDPINSVNIEREKPYLYCFKTSKGVGYTAHFVGNCLVLTSMKVKGKGFQHCVKYEFQPRKWYMIAIVYIYNRWTKSEIKCLVNGQLASSTEMAWFVSTNDPFDKCYIGATPELDEERVFCGQMSAIYLFSEALTTQQICAMHRLGPGYKSQFRFDNECYLNLPDNHKRVSHFQLLPATLGASALSGGSGSGTGSGSGNDASAAAAAAIAAGQQQQLQLQFQILAAEQEARAIDWSDEKLDLNAAFVKIRAVLTARNAVTLAGSSSGTGTTAAVATAAAAAAGAGAGAGAGATAAATSAAAAAAVAATQNENDAAVGQQQHATQHHHATATTGSADDPLGHLPTGNASSFEQLRRMSSVSSLNSMVGSADTEEVNQLKAVLYDGKLSNAIVFMYNPVATDGQLCLQSSPKGNVSYFVHTPHALMLQDVKAVVTHSIHCTLNSIGGIQVLFPLFSQLDMAHEGLGDIKRDPTLCSKLLGFICELVETSQTVQQHMIQNRGFLVISFMLQRSSREHLTLEVLGSFLNLTKYLVTCLSANSDLLLKQLLDHVLFNPALWIYTPANVQARLYSYLATEFLSDTQIYSNVRRVSTVLQTVHTLKYYYWVVNPRAKSGIIPKGLDGPRPAQKDILAIRAYILLFLKQLIMIGNGVKEDELQSILNYLTTMHEDENLHDVLQMLISLMSEHPSSMVPAFDVKHGVRSIFKLLAAESQLIRLQALKLLGFFLSRSTHKRKYDVMSPHNLYTLLAERLLLYEESLSLPTYNVLYEIMTEHISQQILYTRHPEPESHYRLENPMILKVVATLIRQSKQTESLIDVKKLFLQDMTLLCNSNRENRRTVLQMSVWQEWLIAMAYIHPKSSEEQKISDMVYSLFRMLLHHAIKHEYGGWRVWVDTLAIVHSKVSYEEFKLQFAQMYEHYERQRTDNITDPALRQARPISTISGWEREELHQQQNGGSTAAVAPNQTTAVKGSVSIASLEDVPPVVEEEVEELELEEVEIQDGPITEETEPKSVIANISDVYNEQLKTDATCNGNLEDVKEEEPAQQQAGDLEKQPEPSTPLGALRETLQLGDDMDVEELELATAKDALNAEQHVSRVLQASEAALNDCKMAVDDVLQESSSVLKDEEIELAVNEVVQGVLNNEKKTQSQDNKDNKEQPGEQDVNVSLLNSKNLLNNNNNNNNNSPSPTPTTATATAETEAETEVNANEIVSSTEAPKAETETSVAPEVETPETAKPSPIVPSPVLATNQKTEDAANKLNNNEKLAEISASPEPPAVVETPEADLLQLSDSETKPNKETEAEDSVALAVRDIVEQLIDKVIDATEAESASETKTETNNNEIPKKEKQTSEEPENVETPESLAAAAEEIVQEVVEAALVMVQEESTPEKPEEKANSQEEENEIGKDEVLLQLEEKPASTEVQEAKIEDDLKKPEDPKADSSVEPKTPKLEEPKPQETEQQKSQEVAEELPQKPEEQVVAIVNQVLDNLVDDTVKAVAAEQTTQTSPAPEEQSPQILTMESPAASVRVKPTEVDSTTQTTPKNEAGSSLLVEQVQQVLQEDDAQQSAGMTIEDEEYSNQQAAAAVENANSSQLDANHYGPGNPESKQQQQRSKSGSTRPMFSPGPTRPPFRIPEFKWSYIHQRLLSDVLFSLETDIQVWRSHSTKSVLDFVNSSENAIFVVNTVHLISQLADNLIIACGGLLPLLASATSPNSELDVLEPTQGMPLEVAVSFLQRLVNMADVLIFATSLNFGELEAEKNMSSGGILRQCLRLVCTCAVRNCLECKERTRYNVGALARDVPGAAHLQALIRGAQASPKNIVESITGQLSPVKDPEKLLQDMDVNRLRAVIYRDVEETKQAQFLSLAIVYFISVLMVSKYRDILEPPAEPQIQRQSPVLQRTAGGGGRQIQDSDYEIIVVDENNPSVLADNDSHSSGPPSIKSVDSDVGSLNMNSTENEVPEVESSSEILIDDHKPSHSNDESWTDVNLNEDAAVQAASAGIVVGLVDNGGNVISDKHDPSHHNQQQQQQAGIIGQQQQHGSLGHSERGDKPDSEISVVRVPDGYGGAGSGGVNSGQGQGVPSNQRPRPEELPMKAPALVAQLPLTTPSREASLTQKLEIALGPVCPLLREIMVDFAPFLSKTLVGSHGQELLMEGKGLTTFKNSHSVVELVMLLCSQEWQNSLQKHAGLAFIELINEGRLLSHAMKDHIVRVANEAEFILNRMRADDVLKHADFESQCAQTLLERREEERMCDHLITAARRRDNVIASRLLEKVRNIMCNRHGAWGDSSSTSSGGAIVGAVQKSPYWKLDAWEDDARRRKRMVQNPRGSSHPQATLKAALENGGPEDAILQTRDEFHTQIAVSRTHPSGQHNGELLDDAELLIEDRELDLDLTGPVNISTKARLIAPGLVAPGTVSITSTEMFFEVDEEHPEFQKIDGEVLKYCDHLHGKWYFSEVRAIFSRRYLLQNVALEIFLASRTSILFAFPDQHTVKKVIKALPRVGVGIKYGIPQTRRASMMSPRQLMRNSNMTQKWQRREISNFEYLMFLNTIAGRTYNDLNQYPIFPWVLTNYESKDLDLSLPSNYRDLSKPIGALNPSRRAYFEERYESWDSDTIPPFHYGTHYSTAAFTLNWLVRVEPFTTMFLALQGGKFDYPDRLFSSVSLSWKNCQRDTSDVKELIPEWYFLPEMFYNSSGYRLGHREDGALVDDIELPPWAKSPEEFVRINRMALESEFVSCQLHQWIDLIFGYKQRGPEAIRATNVFYYLTYEGSVDLDGVLDPVMREAVENQIRNFGQTPSQLLMEPHPPRSSAMHLSPMMFSAMPEDLCQMLKFYQNSPVIHISANTYPQLSLPSVVTVTAGHQFAVNRWNCNYTASVQSPSYAESPQSPGSNQPLTIDPVLAVHGTNNNSNAASRRHLGDNFSQMLKIRSNCFVTTVDSRFLIACGFWDNSFRVFATETAKIVQIVFGHFGVVTCMARSECNITSDCYIASGSADCTVLLWHWNARTQSIVGEGDVPTPRATLTGHEQAVTSVVISAELGLVVSGSSNGPVLIHTTFGDLLRSLDPPAEFHSPELITMSREGFIVINYDKGNVAAYTINGKKLRHETHNDNLQCMLLSRDGEYLMTAGDRGIVEVWRTFNLAPLYAFPACNAGIRSLALTHDQKYLLAGLSTGSIIVFHIDFNRWHHEYQQRY</sequence>
<dbReference type="Pfam" id="PF15787">
    <property type="entry name" value="DUF4704"/>
    <property type="match status" value="1"/>
</dbReference>
<dbReference type="PANTHER" id="PTHR13743:SF162">
    <property type="entry name" value="NEUROBEACHIN"/>
    <property type="match status" value="1"/>
</dbReference>
<dbReference type="SUPFAM" id="SSF49899">
    <property type="entry name" value="Concanavalin A-like lectins/glucanases"/>
    <property type="match status" value="1"/>
</dbReference>
<evidence type="ECO:0000313" key="9">
    <source>
        <dbReference type="Proteomes" id="UP000515162"/>
    </source>
</evidence>
<dbReference type="Gene3D" id="1.10.1540.10">
    <property type="entry name" value="BEACH domain"/>
    <property type="match status" value="1"/>
</dbReference>
<dbReference type="FunFam" id="2.30.29.30:FF:000059">
    <property type="entry name" value="neurobeachin isoform X1"/>
    <property type="match status" value="1"/>
</dbReference>
<dbReference type="GO" id="GO:0005829">
    <property type="term" value="C:cytosol"/>
    <property type="evidence" value="ECO:0007669"/>
    <property type="project" value="TreeGrafter"/>
</dbReference>
<evidence type="ECO:0000259" key="8">
    <source>
        <dbReference type="PROSITE" id="PS51783"/>
    </source>
</evidence>
<dbReference type="Pfam" id="PF02138">
    <property type="entry name" value="Beach"/>
    <property type="match status" value="1"/>
</dbReference>
<evidence type="ECO:0000256" key="4">
    <source>
        <dbReference type="ARBA" id="ARBA00023136"/>
    </source>
</evidence>
<feature type="region of interest" description="Disordered" evidence="6">
    <location>
        <begin position="2221"/>
        <end position="2301"/>
    </location>
</feature>
<evidence type="ECO:0000313" key="10">
    <source>
        <dbReference type="RefSeq" id="XP_033170345.1"/>
    </source>
</evidence>
<dbReference type="CTD" id="44531"/>
<gene>
    <name evidence="10" type="primary">LOC117147526</name>
</gene>
<feature type="compositionally biased region" description="Low complexity" evidence="6">
    <location>
        <begin position="1540"/>
        <end position="1554"/>
    </location>
</feature>
<feature type="compositionally biased region" description="Polar residues" evidence="6">
    <location>
        <begin position="1745"/>
        <end position="1758"/>
    </location>
</feature>
<dbReference type="GO" id="GO:0019901">
    <property type="term" value="F:protein kinase binding"/>
    <property type="evidence" value="ECO:0007669"/>
    <property type="project" value="TreeGrafter"/>
</dbReference>
<dbReference type="InterPro" id="IPR031570">
    <property type="entry name" value="NBEA/BDCP_DUF4704"/>
</dbReference>
<dbReference type="Gene3D" id="2.130.10.10">
    <property type="entry name" value="YVTN repeat-like/Quinoprotein amine dehydrogenase"/>
    <property type="match status" value="1"/>
</dbReference>
<dbReference type="SUPFAM" id="SSF50729">
    <property type="entry name" value="PH domain-like"/>
    <property type="match status" value="1"/>
</dbReference>
<accession>A0A6P8KL18</accession>
<dbReference type="InterPro" id="IPR036322">
    <property type="entry name" value="WD40_repeat_dom_sf"/>
</dbReference>
<evidence type="ECO:0000259" key="7">
    <source>
        <dbReference type="PROSITE" id="PS50197"/>
    </source>
</evidence>
<dbReference type="InterPro" id="IPR011993">
    <property type="entry name" value="PH-like_dom_sf"/>
</dbReference>
<dbReference type="Gene3D" id="2.60.120.200">
    <property type="match status" value="1"/>
</dbReference>
<dbReference type="GO" id="GO:0008104">
    <property type="term" value="P:intracellular protein localization"/>
    <property type="evidence" value="ECO:0007669"/>
    <property type="project" value="TreeGrafter"/>
</dbReference>
<dbReference type="SUPFAM" id="SSF50978">
    <property type="entry name" value="WD40 repeat-like"/>
    <property type="match status" value="1"/>
</dbReference>
<feature type="compositionally biased region" description="Low complexity" evidence="6">
    <location>
        <begin position="1386"/>
        <end position="1423"/>
    </location>
</feature>
<dbReference type="PROSITE" id="PS50197">
    <property type="entry name" value="BEACH"/>
    <property type="match status" value="1"/>
</dbReference>
<feature type="region of interest" description="Disordered" evidence="6">
    <location>
        <begin position="1386"/>
        <end position="1520"/>
    </location>
</feature>
<name>A0A6P8KL18_DROMA</name>
<feature type="compositionally biased region" description="Basic and acidic residues" evidence="6">
    <location>
        <begin position="2181"/>
        <end position="2191"/>
    </location>
</feature>
<reference evidence="10" key="1">
    <citation type="submission" date="2025-08" db="UniProtKB">
        <authorList>
            <consortium name="RefSeq"/>
        </authorList>
    </citation>
    <scope>IDENTIFICATION</scope>
    <source>
        <strain evidence="10">Mau12</strain>
        <tissue evidence="10">Whole Body</tissue>
    </source>
</reference>
<dbReference type="InterPro" id="IPR000409">
    <property type="entry name" value="BEACH_dom"/>
</dbReference>
<feature type="compositionally biased region" description="Gly residues" evidence="6">
    <location>
        <begin position="2274"/>
        <end position="2289"/>
    </location>
</feature>
<dbReference type="Pfam" id="PF20425">
    <property type="entry name" value="Neurobeachin"/>
    <property type="match status" value="1"/>
</dbReference>
<dbReference type="InterPro" id="IPR050865">
    <property type="entry name" value="BEACH_Domain"/>
</dbReference>
<evidence type="ECO:0000256" key="3">
    <source>
        <dbReference type="ARBA" id="ARBA00022737"/>
    </source>
</evidence>
<dbReference type="PANTHER" id="PTHR13743">
    <property type="entry name" value="BEIGE/BEACH-RELATED"/>
    <property type="match status" value="1"/>
</dbReference>
<feature type="domain" description="BEACH" evidence="7">
    <location>
        <begin position="2729"/>
        <end position="3018"/>
    </location>
</feature>
<dbReference type="PROSITE" id="PS50082">
    <property type="entry name" value="WD_REPEATS_2"/>
    <property type="match status" value="1"/>
</dbReference>
<feature type="region of interest" description="Disordered" evidence="6">
    <location>
        <begin position="1356"/>
        <end position="1375"/>
    </location>
</feature>
<keyword evidence="4" id="KW-0472">Membrane</keyword>
<feature type="compositionally biased region" description="Basic and acidic residues" evidence="6">
    <location>
        <begin position="2255"/>
        <end position="2264"/>
    </location>
</feature>
<dbReference type="FunFam" id="2.60.120.200:FF:000010">
    <property type="entry name" value="neurobeachin isoform X2"/>
    <property type="match status" value="1"/>
</dbReference>
<dbReference type="InterPro" id="IPR015943">
    <property type="entry name" value="WD40/YVTN_repeat-like_dom_sf"/>
</dbReference>
<dbReference type="Pfam" id="PF14844">
    <property type="entry name" value="PH_BEACH"/>
    <property type="match status" value="1"/>
</dbReference>
<dbReference type="RefSeq" id="XP_033170345.1">
    <property type="nucleotide sequence ID" value="XM_033314454.1"/>
</dbReference>
<evidence type="ECO:0000256" key="1">
    <source>
        <dbReference type="ARBA" id="ARBA00004370"/>
    </source>
</evidence>
<dbReference type="InterPro" id="IPR001680">
    <property type="entry name" value="WD40_rpt"/>
</dbReference>
<feature type="repeat" description="WD" evidence="5">
    <location>
        <begin position="3314"/>
        <end position="3345"/>
    </location>
</feature>
<dbReference type="InterPro" id="IPR010508">
    <property type="entry name" value="NBEA-like_DUF1088"/>
</dbReference>
<dbReference type="GeneID" id="117147526"/>
<dbReference type="Proteomes" id="UP000515162">
    <property type="component" value="Chromosome X"/>
</dbReference>
<protein>
    <submittedName>
        <fullName evidence="10">Neurobeachin isoform X8</fullName>
    </submittedName>
</protein>
<keyword evidence="3" id="KW-0677">Repeat</keyword>
<dbReference type="Gene3D" id="2.30.29.30">
    <property type="entry name" value="Pleckstrin-homology domain (PH domain)/Phosphotyrosine-binding domain (PTB)"/>
    <property type="match status" value="1"/>
</dbReference>
<dbReference type="InterPro" id="IPR013320">
    <property type="entry name" value="ConA-like_dom_sf"/>
</dbReference>
<dbReference type="CDD" id="cd06071">
    <property type="entry name" value="Beach"/>
    <property type="match status" value="1"/>
</dbReference>
<feature type="compositionally biased region" description="Low complexity" evidence="6">
    <location>
        <begin position="1759"/>
        <end position="1770"/>
    </location>
</feature>
<feature type="region of interest" description="Disordered" evidence="6">
    <location>
        <begin position="1709"/>
        <end position="1841"/>
    </location>
</feature>
<organism evidence="9 10">
    <name type="scientific">Drosophila mauritiana</name>
    <name type="common">Fruit fly</name>
    <dbReference type="NCBI Taxonomy" id="7226"/>
    <lineage>
        <taxon>Eukaryota</taxon>
        <taxon>Metazoa</taxon>
        <taxon>Ecdysozoa</taxon>
        <taxon>Arthropoda</taxon>
        <taxon>Hexapoda</taxon>
        <taxon>Insecta</taxon>
        <taxon>Pterygota</taxon>
        <taxon>Neoptera</taxon>
        <taxon>Endopterygota</taxon>
        <taxon>Diptera</taxon>
        <taxon>Brachycera</taxon>
        <taxon>Muscomorpha</taxon>
        <taxon>Ephydroidea</taxon>
        <taxon>Drosophilidae</taxon>
        <taxon>Drosophila</taxon>
        <taxon>Sophophora</taxon>
    </lineage>
</organism>
<feature type="region of interest" description="Disordered" evidence="6">
    <location>
        <begin position="2098"/>
        <end position="2124"/>
    </location>
</feature>
<feature type="compositionally biased region" description="Basic and acidic residues" evidence="6">
    <location>
        <begin position="1357"/>
        <end position="1373"/>
    </location>
</feature>
<feature type="compositionally biased region" description="Low complexity" evidence="6">
    <location>
        <begin position="2164"/>
        <end position="2178"/>
    </location>
</feature>
<feature type="region of interest" description="Disordered" evidence="6">
    <location>
        <begin position="2136"/>
        <end position="2194"/>
    </location>
</feature>
<feature type="compositionally biased region" description="Low complexity" evidence="6">
    <location>
        <begin position="2235"/>
        <end position="2249"/>
    </location>
</feature>
<proteinExistence type="predicted"/>
<dbReference type="Pfam" id="PF20426">
    <property type="entry name" value="NBCH_WD40"/>
    <property type="match status" value="1"/>
</dbReference>
<dbReference type="PROSITE" id="PS51783">
    <property type="entry name" value="PH_BEACH"/>
    <property type="match status" value="1"/>
</dbReference>
<keyword evidence="2 5" id="KW-0853">WD repeat</keyword>
<feature type="region of interest" description="Disordered" evidence="6">
    <location>
        <begin position="1253"/>
        <end position="1276"/>
    </location>
</feature>